<evidence type="ECO:0000313" key="7">
    <source>
        <dbReference type="Proteomes" id="UP000886847"/>
    </source>
</evidence>
<dbReference type="SUPFAM" id="SSF51419">
    <property type="entry name" value="PLP-binding barrel"/>
    <property type="match status" value="1"/>
</dbReference>
<dbReference type="InterPro" id="IPR029066">
    <property type="entry name" value="PLP-binding_barrel"/>
</dbReference>
<dbReference type="HAMAP" id="MF_02087">
    <property type="entry name" value="PLP_homeostasis"/>
    <property type="match status" value="1"/>
</dbReference>
<name>A0A9D2AVR0_9FIRM</name>
<reference evidence="6" key="1">
    <citation type="journal article" date="2021" name="PeerJ">
        <title>Extensive microbial diversity within the chicken gut microbiome revealed by metagenomics and culture.</title>
        <authorList>
            <person name="Gilroy R."/>
            <person name="Ravi A."/>
            <person name="Getino M."/>
            <person name="Pursley I."/>
            <person name="Horton D.L."/>
            <person name="Alikhan N.F."/>
            <person name="Baker D."/>
            <person name="Gharbi K."/>
            <person name="Hall N."/>
            <person name="Watson M."/>
            <person name="Adriaenssens E.M."/>
            <person name="Foster-Nyarko E."/>
            <person name="Jarju S."/>
            <person name="Secka A."/>
            <person name="Antonio M."/>
            <person name="Oren A."/>
            <person name="Chaudhuri R.R."/>
            <person name="La Ragione R."/>
            <person name="Hildebrand F."/>
            <person name="Pallen M.J."/>
        </authorList>
    </citation>
    <scope>NUCLEOTIDE SEQUENCE</scope>
    <source>
        <strain evidence="6">2189</strain>
    </source>
</reference>
<dbReference type="Proteomes" id="UP000886847">
    <property type="component" value="Unassembled WGS sequence"/>
</dbReference>
<feature type="domain" description="Alanine racemase N-terminal" evidence="5">
    <location>
        <begin position="3"/>
        <end position="218"/>
    </location>
</feature>
<evidence type="ECO:0000256" key="2">
    <source>
        <dbReference type="HAMAP-Rule" id="MF_02087"/>
    </source>
</evidence>
<dbReference type="EMBL" id="DXEW01000030">
    <property type="protein sequence ID" value="HIX50904.1"/>
    <property type="molecule type" value="Genomic_DNA"/>
</dbReference>
<dbReference type="Gene3D" id="3.20.20.10">
    <property type="entry name" value="Alanine racemase"/>
    <property type="match status" value="1"/>
</dbReference>
<dbReference type="CDD" id="cd00635">
    <property type="entry name" value="PLPDE_III_YBL036c_like"/>
    <property type="match status" value="1"/>
</dbReference>
<evidence type="ECO:0000313" key="6">
    <source>
        <dbReference type="EMBL" id="HIX50904.1"/>
    </source>
</evidence>
<dbReference type="NCBIfam" id="TIGR00044">
    <property type="entry name" value="YggS family pyridoxal phosphate-dependent enzyme"/>
    <property type="match status" value="1"/>
</dbReference>
<dbReference type="GO" id="GO:0030170">
    <property type="term" value="F:pyridoxal phosphate binding"/>
    <property type="evidence" value="ECO:0007669"/>
    <property type="project" value="UniProtKB-UniRule"/>
</dbReference>
<protein>
    <recommendedName>
        <fullName evidence="2">Pyridoxal phosphate homeostasis protein</fullName>
        <shortName evidence="2">PLP homeostasis protein</shortName>
    </recommendedName>
</protein>
<gene>
    <name evidence="6" type="ORF">H9851_06475</name>
</gene>
<evidence type="ECO:0000256" key="3">
    <source>
        <dbReference type="PIRSR" id="PIRSR004848-1"/>
    </source>
</evidence>
<organism evidence="6 7">
    <name type="scientific">Candidatus Borkfalkia faecavium</name>
    <dbReference type="NCBI Taxonomy" id="2838508"/>
    <lineage>
        <taxon>Bacteria</taxon>
        <taxon>Bacillati</taxon>
        <taxon>Bacillota</taxon>
        <taxon>Clostridia</taxon>
        <taxon>Christensenellales</taxon>
        <taxon>Christensenellaceae</taxon>
        <taxon>Candidatus Borkfalkia</taxon>
    </lineage>
</organism>
<comment type="caution">
    <text evidence="6">The sequence shown here is derived from an EMBL/GenBank/DDBJ whole genome shotgun (WGS) entry which is preliminary data.</text>
</comment>
<dbReference type="Pfam" id="PF01168">
    <property type="entry name" value="Ala_racemase_N"/>
    <property type="match status" value="1"/>
</dbReference>
<keyword evidence="1 2" id="KW-0663">Pyridoxal phosphate</keyword>
<proteinExistence type="inferred from homology"/>
<dbReference type="InterPro" id="IPR011078">
    <property type="entry name" value="PyrdxlP_homeostasis"/>
</dbReference>
<dbReference type="InterPro" id="IPR001608">
    <property type="entry name" value="Ala_racemase_N"/>
</dbReference>
<dbReference type="PANTHER" id="PTHR10146:SF14">
    <property type="entry name" value="PYRIDOXAL PHOSPHATE HOMEOSTASIS PROTEIN"/>
    <property type="match status" value="1"/>
</dbReference>
<accession>A0A9D2AVR0</accession>
<comment type="similarity">
    <text evidence="2 4">Belongs to the pyridoxal phosphate-binding protein YggS/PROSC family.</text>
</comment>
<sequence>MIEENVKKLLEEIKENPYGEKVTLVAAVKTQTVESINRAIAAGITDIGDNHVQEFRDKYDEITGSPRRHFIGHLQTNKVKYLIGKTFLYQSVDRLELAEEISKRSARAGVTSDCLVQINIGNEETKGGFEYEYGLDACRKIAAMPALKVKGLMAMLPFTDDEAVLRPLAKKMRALYDALRGEMDGIEYLSMGMSGDWKLCVECGSNMVRLGTSIFGTRRYN</sequence>
<comment type="cofactor">
    <cofactor evidence="3">
        <name>pyridoxal 5'-phosphate</name>
        <dbReference type="ChEBI" id="CHEBI:597326"/>
    </cofactor>
</comment>
<evidence type="ECO:0000256" key="1">
    <source>
        <dbReference type="ARBA" id="ARBA00022898"/>
    </source>
</evidence>
<comment type="function">
    <text evidence="2">Pyridoxal 5'-phosphate (PLP)-binding protein, which is involved in PLP homeostasis.</text>
</comment>
<dbReference type="PIRSF" id="PIRSF004848">
    <property type="entry name" value="YBL036c_PLPDEIII"/>
    <property type="match status" value="1"/>
</dbReference>
<evidence type="ECO:0000259" key="5">
    <source>
        <dbReference type="Pfam" id="PF01168"/>
    </source>
</evidence>
<reference evidence="6" key="2">
    <citation type="submission" date="2021-04" db="EMBL/GenBank/DDBJ databases">
        <authorList>
            <person name="Gilroy R."/>
        </authorList>
    </citation>
    <scope>NUCLEOTIDE SEQUENCE</scope>
    <source>
        <strain evidence="6">2189</strain>
    </source>
</reference>
<dbReference type="AlphaFoldDB" id="A0A9D2AVR0"/>
<evidence type="ECO:0000256" key="4">
    <source>
        <dbReference type="RuleBase" id="RU004514"/>
    </source>
</evidence>
<feature type="modified residue" description="N6-(pyridoxal phosphate)lysine" evidence="2 3">
    <location>
        <position position="29"/>
    </location>
</feature>
<dbReference type="PANTHER" id="PTHR10146">
    <property type="entry name" value="PROLINE SYNTHETASE CO-TRANSCRIBED BACTERIAL HOMOLOG PROTEIN"/>
    <property type="match status" value="1"/>
</dbReference>